<evidence type="ECO:0000313" key="21">
    <source>
        <dbReference type="EMBL" id="CEP61244.1"/>
    </source>
</evidence>
<dbReference type="AlphaFoldDB" id="A0A0C7N3Q3"/>
<feature type="region of interest" description="Disordered" evidence="17">
    <location>
        <begin position="1"/>
        <end position="105"/>
    </location>
</feature>
<dbReference type="OrthoDB" id="10261375at2759"/>
<dbReference type="SMART" id="SM01123">
    <property type="entry name" value="DBP10CT"/>
    <property type="match status" value="1"/>
</dbReference>
<evidence type="ECO:0000256" key="14">
    <source>
        <dbReference type="ARBA" id="ARBA00023242"/>
    </source>
</evidence>
<comment type="catalytic activity">
    <reaction evidence="15">
        <text>ATP + H2O = ADP + phosphate + H(+)</text>
        <dbReference type="Rhea" id="RHEA:13065"/>
        <dbReference type="ChEBI" id="CHEBI:15377"/>
        <dbReference type="ChEBI" id="CHEBI:15378"/>
        <dbReference type="ChEBI" id="CHEBI:30616"/>
        <dbReference type="ChEBI" id="CHEBI:43474"/>
        <dbReference type="ChEBI" id="CHEBI:456216"/>
        <dbReference type="EC" id="3.6.4.13"/>
    </reaction>
</comment>
<evidence type="ECO:0000256" key="16">
    <source>
        <dbReference type="PROSITE-ProRule" id="PRU00552"/>
    </source>
</evidence>
<evidence type="ECO:0000256" key="15">
    <source>
        <dbReference type="ARBA" id="ARBA00047984"/>
    </source>
</evidence>
<evidence type="ECO:0000313" key="22">
    <source>
        <dbReference type="Proteomes" id="UP000054304"/>
    </source>
</evidence>
<feature type="region of interest" description="Disordered" evidence="17">
    <location>
        <begin position="380"/>
        <end position="418"/>
    </location>
</feature>
<evidence type="ECO:0000256" key="9">
    <source>
        <dbReference type="ARBA" id="ARBA00022741"/>
    </source>
</evidence>
<dbReference type="EMBL" id="LN736361">
    <property type="protein sequence ID" value="CEP61244.1"/>
    <property type="molecule type" value="Genomic_DNA"/>
</dbReference>
<dbReference type="PROSITE" id="PS51192">
    <property type="entry name" value="HELICASE_ATP_BIND_1"/>
    <property type="match status" value="1"/>
</dbReference>
<comment type="similarity">
    <text evidence="3">Belongs to the DEAD box helicase family. DDX54/DBP10 subfamily.</text>
</comment>
<keyword evidence="14" id="KW-0539">Nucleus</keyword>
<dbReference type="PANTHER" id="PTHR47959:SF8">
    <property type="entry name" value="RNA HELICASE"/>
    <property type="match status" value="1"/>
</dbReference>
<evidence type="ECO:0000256" key="7">
    <source>
        <dbReference type="ARBA" id="ARBA00022517"/>
    </source>
</evidence>
<dbReference type="GO" id="GO:1902626">
    <property type="term" value="P:assembly of large subunit precursor of preribosome"/>
    <property type="evidence" value="ECO:0007669"/>
    <property type="project" value="EnsemblFungi"/>
</dbReference>
<feature type="compositionally biased region" description="Acidic residues" evidence="17">
    <location>
        <begin position="31"/>
        <end position="47"/>
    </location>
</feature>
<dbReference type="PROSITE" id="PS00039">
    <property type="entry name" value="DEAD_ATP_HELICASE"/>
    <property type="match status" value="1"/>
</dbReference>
<feature type="compositionally biased region" description="Basic residues" evidence="17">
    <location>
        <begin position="401"/>
        <end position="415"/>
    </location>
</feature>
<dbReference type="GO" id="GO:0003724">
    <property type="term" value="F:RNA helicase activity"/>
    <property type="evidence" value="ECO:0007669"/>
    <property type="project" value="UniProtKB-EC"/>
</dbReference>
<dbReference type="InterPro" id="IPR050079">
    <property type="entry name" value="DEAD_box_RNA_helicase"/>
</dbReference>
<sequence length="982" mass="110528">MAKLTSKRPREEEVLSDDEGVVDIASNIALDGDESSSSDEDSDNGEENEIRDIIESSDDEKDEKERTSSKQKKSTDGKKPKSVLAFPTLELSDDEDATRTEGAQDAADEVTEYFSTNSNANAKHKKGSFASFGLSKSILSNIGKKGFRQPTPIQRKTIPLILQRRDIVGMARTGSGKTAAFVLPMIERLKCHSAKIGARAVILSPSRELALQTHKVFREFARGSDLRGVLITGGESLEDQFSAMMSNPDVLITTPGRFLHLKVEMNLDLKSMEYVVFDEADRLFEMGFEEQLNELLAAFPSNRQTLLFSATLPASLVDFAKAGLTNPVLVRLDAETKVSENLEMLYLTSKNEEREANLLFLLQEVMEIPVATEEQLLEFREKTKEDDDSDDSDAAENSRDKRSKKKHKSGPRKRLPAANELPSEKATIVFAPTKHHVEYISQLLKNCGYLVSYLYGTLDQHARRQQLFNFRSGLTTILVVTDVAARGVDIPMLANVVNYSLPGSSKIFVHRVGRTARAGNKGSAYSIVSDNELPYLLDLELFLGRKILLTSMFEATTQMLKSKWISEGNSELTFKPPKVSYTNRMVLGSCPRLELETCGDLFKNLLQSSFDLQQLKAVAAKAEKLYFRTRPPASQESMKRSKEVASSGWDEQNLKFGKNVEKEKLDFLAKLQNRNHKDTVFEFARNHDDEMAMLMKKRRRQIAPIQRRARERKELLEKERMAGLRHTVEDEILKGDSNEVGYSVPEEVLNRAFEDADEVLESQKPNKKSKTYKDPAFFLSHYAPAHEVQDKQLQLTTGFTNDAANATFDLHNDDKVQNHKQVPTVKWDKKRKKYVNSQGLDNKKYIMGESGHKIPASFRSGKFDEWSKARKLGPIKVGARESSTTSKLLNDPTGPGGSQRTVGGKFKHKQVKAPKLPDKHRDDYHTQKKKVEKAIGSGISVKGFNKPGSTSELKTPQQIYKERVAKENRKAKNARPSKKRKY</sequence>
<evidence type="ECO:0000256" key="11">
    <source>
        <dbReference type="ARBA" id="ARBA00022806"/>
    </source>
</evidence>
<comment type="function">
    <text evidence="1">ATP-binding RNA helicase involved in the biogenesis of 60S ribosomal subunits and is required for the normal formation of 25S and 5.8S rRNAs.</text>
</comment>
<feature type="domain" description="Helicase ATP-binding" evidence="18">
    <location>
        <begin position="158"/>
        <end position="330"/>
    </location>
</feature>
<evidence type="ECO:0000256" key="3">
    <source>
        <dbReference type="ARBA" id="ARBA00010379"/>
    </source>
</evidence>
<evidence type="ECO:0000256" key="1">
    <source>
        <dbReference type="ARBA" id="ARBA00003706"/>
    </source>
</evidence>
<dbReference type="InterPro" id="IPR001650">
    <property type="entry name" value="Helicase_C-like"/>
</dbReference>
<feature type="short sequence motif" description="Q motif" evidence="16">
    <location>
        <begin position="127"/>
        <end position="155"/>
    </location>
</feature>
<keyword evidence="11" id="KW-0347">Helicase</keyword>
<evidence type="ECO:0000256" key="17">
    <source>
        <dbReference type="SAM" id="MobiDB-lite"/>
    </source>
</evidence>
<dbReference type="CDD" id="cd17959">
    <property type="entry name" value="DEADc_DDX54"/>
    <property type="match status" value="1"/>
</dbReference>
<keyword evidence="22" id="KW-1185">Reference proteome</keyword>
<evidence type="ECO:0000259" key="18">
    <source>
        <dbReference type="PROSITE" id="PS51192"/>
    </source>
</evidence>
<dbReference type="GeneID" id="34684662"/>
<evidence type="ECO:0000256" key="8">
    <source>
        <dbReference type="ARBA" id="ARBA00022552"/>
    </source>
</evidence>
<keyword evidence="7" id="KW-0690">Ribosome biogenesis</keyword>
<proteinExistence type="inferred from homology"/>
<keyword evidence="13" id="KW-0694">RNA-binding</keyword>
<feature type="domain" description="DEAD-box RNA helicase Q" evidence="20">
    <location>
        <begin position="127"/>
        <end position="155"/>
    </location>
</feature>
<dbReference type="PROSITE" id="PS51195">
    <property type="entry name" value="Q_MOTIF"/>
    <property type="match status" value="1"/>
</dbReference>
<dbReference type="CDD" id="cd18787">
    <property type="entry name" value="SF2_C_DEAD"/>
    <property type="match status" value="1"/>
</dbReference>
<keyword evidence="10" id="KW-0378">Hydrolase</keyword>
<dbReference type="STRING" id="1245769.A0A0C7N3Q3"/>
<comment type="subcellular location">
    <subcellularLocation>
        <location evidence="2">Nucleus</location>
        <location evidence="2">Nucleolus</location>
    </subcellularLocation>
</comment>
<feature type="compositionally biased region" description="Polar residues" evidence="17">
    <location>
        <begin position="947"/>
        <end position="958"/>
    </location>
</feature>
<dbReference type="SMART" id="SM00487">
    <property type="entry name" value="DEXDc"/>
    <property type="match status" value="1"/>
</dbReference>
<dbReference type="PROSITE" id="PS51194">
    <property type="entry name" value="HELICASE_CTER"/>
    <property type="match status" value="1"/>
</dbReference>
<dbReference type="InterPro" id="IPR033517">
    <property type="entry name" value="DDX54/DBP10_DEAD-box_helicase"/>
</dbReference>
<keyword evidence="12" id="KW-0067">ATP-binding</keyword>
<dbReference type="GO" id="GO:0005829">
    <property type="term" value="C:cytosol"/>
    <property type="evidence" value="ECO:0007669"/>
    <property type="project" value="TreeGrafter"/>
</dbReference>
<gene>
    <name evidence="21" type="ORF">LALA0_S02e09978g</name>
</gene>
<keyword evidence="8" id="KW-0698">rRNA processing</keyword>
<dbReference type="GO" id="GO:0042802">
    <property type="term" value="F:identical protein binding"/>
    <property type="evidence" value="ECO:0007669"/>
    <property type="project" value="EnsemblFungi"/>
</dbReference>
<dbReference type="GO" id="GO:0005524">
    <property type="term" value="F:ATP binding"/>
    <property type="evidence" value="ECO:0007669"/>
    <property type="project" value="UniProtKB-KW"/>
</dbReference>
<dbReference type="InterPro" id="IPR012541">
    <property type="entry name" value="DBP10_C"/>
</dbReference>
<organism evidence="21 22">
    <name type="scientific">Lachancea lanzarotensis</name>
    <dbReference type="NCBI Taxonomy" id="1245769"/>
    <lineage>
        <taxon>Eukaryota</taxon>
        <taxon>Fungi</taxon>
        <taxon>Dikarya</taxon>
        <taxon>Ascomycota</taxon>
        <taxon>Saccharomycotina</taxon>
        <taxon>Saccharomycetes</taxon>
        <taxon>Saccharomycetales</taxon>
        <taxon>Saccharomycetaceae</taxon>
        <taxon>Lachancea</taxon>
    </lineage>
</organism>
<dbReference type="PANTHER" id="PTHR47959">
    <property type="entry name" value="ATP-DEPENDENT RNA HELICASE RHLE-RELATED"/>
    <property type="match status" value="1"/>
</dbReference>
<protein>
    <recommendedName>
        <fullName evidence="5">ATP-dependent RNA helicase DBP10</fullName>
        <ecNumber evidence="4">3.6.4.13</ecNumber>
    </recommendedName>
    <alternativeName>
        <fullName evidence="6">ATP-dependent RNA helicase dbp10</fullName>
    </alternativeName>
</protein>
<evidence type="ECO:0000256" key="4">
    <source>
        <dbReference type="ARBA" id="ARBA00012552"/>
    </source>
</evidence>
<evidence type="ECO:0000256" key="2">
    <source>
        <dbReference type="ARBA" id="ARBA00004604"/>
    </source>
</evidence>
<evidence type="ECO:0000259" key="20">
    <source>
        <dbReference type="PROSITE" id="PS51195"/>
    </source>
</evidence>
<dbReference type="InterPro" id="IPR011545">
    <property type="entry name" value="DEAD/DEAH_box_helicase_dom"/>
</dbReference>
<dbReference type="Gene3D" id="3.40.50.300">
    <property type="entry name" value="P-loop containing nucleotide triphosphate hydrolases"/>
    <property type="match status" value="2"/>
</dbReference>
<dbReference type="EC" id="3.6.4.13" evidence="4"/>
<dbReference type="GO" id="GO:0000466">
    <property type="term" value="P:maturation of 5.8S rRNA from tricistronic rRNA transcript (SSU-rRNA, 5.8S rRNA, LSU-rRNA)"/>
    <property type="evidence" value="ECO:0007669"/>
    <property type="project" value="EnsemblFungi"/>
</dbReference>
<dbReference type="InterPro" id="IPR014014">
    <property type="entry name" value="RNA_helicase_DEAD_Q_motif"/>
</dbReference>
<dbReference type="InterPro" id="IPR027417">
    <property type="entry name" value="P-loop_NTPase"/>
</dbReference>
<evidence type="ECO:0000256" key="10">
    <source>
        <dbReference type="ARBA" id="ARBA00022801"/>
    </source>
</evidence>
<feature type="region of interest" description="Disordered" evidence="17">
    <location>
        <begin position="877"/>
        <end position="959"/>
    </location>
</feature>
<name>A0A0C7N3Q3_9SACH</name>
<dbReference type="GO" id="GO:0005730">
    <property type="term" value="C:nucleolus"/>
    <property type="evidence" value="ECO:0007669"/>
    <property type="project" value="UniProtKB-SubCell"/>
</dbReference>
<dbReference type="GO" id="GO:0000463">
    <property type="term" value="P:maturation of LSU-rRNA from tricistronic rRNA transcript (SSU-rRNA, 5.8S rRNA, LSU-rRNA)"/>
    <property type="evidence" value="ECO:0007669"/>
    <property type="project" value="EnsemblFungi"/>
</dbReference>
<dbReference type="HOGENOM" id="CLU_003041_5_1_1"/>
<evidence type="ECO:0000256" key="6">
    <source>
        <dbReference type="ARBA" id="ARBA00021760"/>
    </source>
</evidence>
<reference evidence="21 22" key="1">
    <citation type="submission" date="2014-12" db="EMBL/GenBank/DDBJ databases">
        <authorList>
            <person name="Neuveglise Cecile"/>
        </authorList>
    </citation>
    <scope>NUCLEOTIDE SEQUENCE [LARGE SCALE GENOMIC DNA]</scope>
    <source>
        <strain evidence="21 22">CBS 12615</strain>
    </source>
</reference>
<feature type="domain" description="Helicase C-terminal" evidence="19">
    <location>
        <begin position="413"/>
        <end position="560"/>
    </location>
</feature>
<accession>A0A0C7N3Q3</accession>
<dbReference type="InterPro" id="IPR014001">
    <property type="entry name" value="Helicase_ATP-bd"/>
</dbReference>
<evidence type="ECO:0000256" key="5">
    <source>
        <dbReference type="ARBA" id="ARBA00019117"/>
    </source>
</evidence>
<dbReference type="InterPro" id="IPR000629">
    <property type="entry name" value="RNA-helicase_DEAD-box_CS"/>
</dbReference>
<dbReference type="GO" id="GO:0030687">
    <property type="term" value="C:preribosome, large subunit precursor"/>
    <property type="evidence" value="ECO:0007669"/>
    <property type="project" value="EnsemblFungi"/>
</dbReference>
<dbReference type="Pfam" id="PF08147">
    <property type="entry name" value="DBP10CT"/>
    <property type="match status" value="1"/>
</dbReference>
<dbReference type="GO" id="GO:0003723">
    <property type="term" value="F:RNA binding"/>
    <property type="evidence" value="ECO:0007669"/>
    <property type="project" value="UniProtKB-KW"/>
</dbReference>
<evidence type="ECO:0000256" key="12">
    <source>
        <dbReference type="ARBA" id="ARBA00022840"/>
    </source>
</evidence>
<feature type="compositionally biased region" description="Basic and acidic residues" evidence="17">
    <location>
        <begin position="915"/>
        <end position="926"/>
    </location>
</feature>
<dbReference type="SUPFAM" id="SSF52540">
    <property type="entry name" value="P-loop containing nucleoside triphosphate hydrolases"/>
    <property type="match status" value="2"/>
</dbReference>
<keyword evidence="9" id="KW-0547">Nucleotide-binding</keyword>
<feature type="compositionally biased region" description="Basic and acidic residues" evidence="17">
    <location>
        <begin position="63"/>
        <end position="79"/>
    </location>
</feature>
<dbReference type="SMART" id="SM00490">
    <property type="entry name" value="HELICc"/>
    <property type="match status" value="1"/>
</dbReference>
<dbReference type="GO" id="GO:0016887">
    <property type="term" value="F:ATP hydrolysis activity"/>
    <property type="evidence" value="ECO:0007669"/>
    <property type="project" value="RHEA"/>
</dbReference>
<dbReference type="RefSeq" id="XP_022627480.1">
    <property type="nucleotide sequence ID" value="XM_022774012.1"/>
</dbReference>
<dbReference type="Proteomes" id="UP000054304">
    <property type="component" value="Unassembled WGS sequence"/>
</dbReference>
<dbReference type="Pfam" id="PF00271">
    <property type="entry name" value="Helicase_C"/>
    <property type="match status" value="1"/>
</dbReference>
<evidence type="ECO:0000256" key="13">
    <source>
        <dbReference type="ARBA" id="ARBA00022884"/>
    </source>
</evidence>
<dbReference type="Pfam" id="PF00270">
    <property type="entry name" value="DEAD"/>
    <property type="match status" value="1"/>
</dbReference>
<evidence type="ECO:0000259" key="19">
    <source>
        <dbReference type="PROSITE" id="PS51194"/>
    </source>
</evidence>
<dbReference type="FunFam" id="3.40.50.300:FF:000865">
    <property type="entry name" value="ATP-dependent RNA helicase DDX54"/>
    <property type="match status" value="1"/>
</dbReference>